<dbReference type="Proteomes" id="UP001201812">
    <property type="component" value="Unassembled WGS sequence"/>
</dbReference>
<comment type="caution">
    <text evidence="1">The sequence shown here is derived from an EMBL/GenBank/DDBJ whole genome shotgun (WGS) entry which is preliminary data.</text>
</comment>
<reference evidence="1" key="1">
    <citation type="submission" date="2022-01" db="EMBL/GenBank/DDBJ databases">
        <title>Genome Sequence Resource for Two Populations of Ditylenchus destructor, the Migratory Endoparasitic Phytonematode.</title>
        <authorList>
            <person name="Zhang H."/>
            <person name="Lin R."/>
            <person name="Xie B."/>
        </authorList>
    </citation>
    <scope>NUCLEOTIDE SEQUENCE</scope>
    <source>
        <strain evidence="1">BazhouSP</strain>
    </source>
</reference>
<name>A0AAD4N311_9BILA</name>
<proteinExistence type="predicted"/>
<organism evidence="1 2">
    <name type="scientific">Ditylenchus destructor</name>
    <dbReference type="NCBI Taxonomy" id="166010"/>
    <lineage>
        <taxon>Eukaryota</taxon>
        <taxon>Metazoa</taxon>
        <taxon>Ecdysozoa</taxon>
        <taxon>Nematoda</taxon>
        <taxon>Chromadorea</taxon>
        <taxon>Rhabditida</taxon>
        <taxon>Tylenchina</taxon>
        <taxon>Tylenchomorpha</taxon>
        <taxon>Sphaerularioidea</taxon>
        <taxon>Anguinidae</taxon>
        <taxon>Anguininae</taxon>
        <taxon>Ditylenchus</taxon>
    </lineage>
</organism>
<protein>
    <recommendedName>
        <fullName evidence="3">F-box domain-containing protein</fullName>
    </recommendedName>
</protein>
<sequence length="183" mass="20516">MDGPRILYGAVVQPNINAYFNITPPTPGTPILAMNFDPDVKVNSPIGYGKAIVIGFQLKNYIDGSCAYFNITPPTPGTPILAMNFDPDVKVNSPIGYGKMNVFSRPIQFGIAYSILQMFNRRELYNLSLLCRYFSAIIDQKLAARPYLLLDELQREQGKWLILCTSTDSFTPASQSDRNYEML</sequence>
<evidence type="ECO:0000313" key="1">
    <source>
        <dbReference type="EMBL" id="KAI1709810.1"/>
    </source>
</evidence>
<keyword evidence="2" id="KW-1185">Reference proteome</keyword>
<accession>A0AAD4N311</accession>
<gene>
    <name evidence="1" type="ORF">DdX_11206</name>
</gene>
<dbReference type="EMBL" id="JAKKPZ010000029">
    <property type="protein sequence ID" value="KAI1709810.1"/>
    <property type="molecule type" value="Genomic_DNA"/>
</dbReference>
<evidence type="ECO:0008006" key="3">
    <source>
        <dbReference type="Google" id="ProtNLM"/>
    </source>
</evidence>
<evidence type="ECO:0000313" key="2">
    <source>
        <dbReference type="Proteomes" id="UP001201812"/>
    </source>
</evidence>
<dbReference type="AlphaFoldDB" id="A0AAD4N311"/>